<feature type="signal peptide" evidence="13">
    <location>
        <begin position="1"/>
        <end position="29"/>
    </location>
</feature>
<keyword evidence="13" id="KW-0732">Signal</keyword>
<evidence type="ECO:0000256" key="5">
    <source>
        <dbReference type="ARBA" id="ARBA00022692"/>
    </source>
</evidence>
<dbReference type="RefSeq" id="WP_283405824.1">
    <property type="nucleotide sequence ID" value="NZ_FXUI01000004.1"/>
</dbReference>
<evidence type="ECO:0000256" key="4">
    <source>
        <dbReference type="ARBA" id="ARBA00022496"/>
    </source>
</evidence>
<organism evidence="16 17">
    <name type="scientific">Novosphingobium panipatense</name>
    <dbReference type="NCBI Taxonomy" id="428991"/>
    <lineage>
        <taxon>Bacteria</taxon>
        <taxon>Pseudomonadati</taxon>
        <taxon>Pseudomonadota</taxon>
        <taxon>Alphaproteobacteria</taxon>
        <taxon>Sphingomonadales</taxon>
        <taxon>Sphingomonadaceae</taxon>
        <taxon>Novosphingobium</taxon>
    </lineage>
</organism>
<evidence type="ECO:0000256" key="3">
    <source>
        <dbReference type="ARBA" id="ARBA00022452"/>
    </source>
</evidence>
<evidence type="ECO:0000256" key="9">
    <source>
        <dbReference type="ARBA" id="ARBA00023136"/>
    </source>
</evidence>
<name>A0ABY1QB92_9SPHN</name>
<evidence type="ECO:0000256" key="12">
    <source>
        <dbReference type="RuleBase" id="RU003357"/>
    </source>
</evidence>
<dbReference type="EMBL" id="FXUI01000004">
    <property type="protein sequence ID" value="SMP66269.1"/>
    <property type="molecule type" value="Genomic_DNA"/>
</dbReference>
<dbReference type="Gene3D" id="2.40.170.20">
    <property type="entry name" value="TonB-dependent receptor, beta-barrel domain"/>
    <property type="match status" value="1"/>
</dbReference>
<feature type="domain" description="TonB-dependent receptor plug" evidence="15">
    <location>
        <begin position="61"/>
        <end position="166"/>
    </location>
</feature>
<dbReference type="PROSITE" id="PS52016">
    <property type="entry name" value="TONB_DEPENDENT_REC_3"/>
    <property type="match status" value="1"/>
</dbReference>
<evidence type="ECO:0000259" key="15">
    <source>
        <dbReference type="Pfam" id="PF07715"/>
    </source>
</evidence>
<evidence type="ECO:0000256" key="13">
    <source>
        <dbReference type="SAM" id="SignalP"/>
    </source>
</evidence>
<evidence type="ECO:0000256" key="6">
    <source>
        <dbReference type="ARBA" id="ARBA00023004"/>
    </source>
</evidence>
<evidence type="ECO:0000256" key="10">
    <source>
        <dbReference type="ARBA" id="ARBA00023237"/>
    </source>
</evidence>
<protein>
    <submittedName>
        <fullName evidence="16">Iron complex outermembrane recepter protein</fullName>
    </submittedName>
</protein>
<evidence type="ECO:0000313" key="16">
    <source>
        <dbReference type="EMBL" id="SMP66269.1"/>
    </source>
</evidence>
<dbReference type="PANTHER" id="PTHR32552">
    <property type="entry name" value="FERRICHROME IRON RECEPTOR-RELATED"/>
    <property type="match status" value="1"/>
</dbReference>
<feature type="chain" id="PRO_5046485440" evidence="13">
    <location>
        <begin position="30"/>
        <end position="755"/>
    </location>
</feature>
<evidence type="ECO:0000256" key="11">
    <source>
        <dbReference type="PROSITE-ProRule" id="PRU01360"/>
    </source>
</evidence>
<dbReference type="Proteomes" id="UP001157910">
    <property type="component" value="Unassembled WGS sequence"/>
</dbReference>
<evidence type="ECO:0000256" key="2">
    <source>
        <dbReference type="ARBA" id="ARBA00022448"/>
    </source>
</evidence>
<keyword evidence="8 12" id="KW-0798">TonB box</keyword>
<accession>A0ABY1QB92</accession>
<dbReference type="InterPro" id="IPR036942">
    <property type="entry name" value="Beta-barrel_TonB_sf"/>
</dbReference>
<evidence type="ECO:0000256" key="7">
    <source>
        <dbReference type="ARBA" id="ARBA00023065"/>
    </source>
</evidence>
<dbReference type="InterPro" id="IPR039426">
    <property type="entry name" value="TonB-dep_rcpt-like"/>
</dbReference>
<keyword evidence="7" id="KW-0406">Ion transport</keyword>
<keyword evidence="3 11" id="KW-1134">Transmembrane beta strand</keyword>
<comment type="similarity">
    <text evidence="11 12">Belongs to the TonB-dependent receptor family.</text>
</comment>
<comment type="subcellular location">
    <subcellularLocation>
        <location evidence="1 11">Cell outer membrane</location>
        <topology evidence="1 11">Multi-pass membrane protein</topology>
    </subcellularLocation>
</comment>
<evidence type="ECO:0000313" key="17">
    <source>
        <dbReference type="Proteomes" id="UP001157910"/>
    </source>
</evidence>
<evidence type="ECO:0000256" key="8">
    <source>
        <dbReference type="ARBA" id="ARBA00023077"/>
    </source>
</evidence>
<keyword evidence="2 11" id="KW-0813">Transport</keyword>
<sequence length="755" mass="80849">MAFRDKRLRVRLTAVSTSALALLGAPALAQSMPPSGAATPEPAQDGLNEIIVTAQRRAENLQEVPIAIAAVTADTLSEAGVNDTNSLSQVVPSVNFQRSGASGLFFVRGVGTTNASVGDEGSNAFYVDGVYIPDLSGTVTQFNNIERIEVLKGPQGTLFGRNAFGGLIHIITKEPGEVFEAEGEGGYGNYETAQGKLYVGGPIAANLSMDLALTGYNQAKGWGRNVTLDREIKKMQYWGARSKLVWNASDAVKVTLSGDYYDMDDNTSIGWSVDEDFPVRGLTGPIYSIGSMDTASDTYSLTKLTTWGVSGTIEADLGFADLTSISSLRDSENDSDFDVDATQVPWLRISFVSGSRAYQQELRLASAATDPLSWQVGGFYLRSEVDNASRFRGLGAGGVNGGTFIDATLDTDSYALFGELSYKITPTTQVIGGVRYTKDTRNLGGGQYVVVNNALGPFTPTEDRISYGKFTWRAAIRQELTDDVSLYASYNRGFKAGTYSLQSPTNPAVQPQFINAFEAGVKSELFGRRLRLNASVFHYDISNYQIRSAAAGALGAAVLLNAASVKVDGLDVEFDAAPVDNLRIFGGFTWLDSRFSNFGKPGSEYLAPVIYPNPAVCDAPGTADPGTVTGPYTGGFTTCFGNVSGFQTPGAPDFTASLGASYSIPVNETGSLRFNLLGNYNSGFPFEADGVLRQKKYGLLNGSVAYWLNERWGVEIWGKNITGTKYFQQKISTGLGATTNRAAPATYGVTVKFDY</sequence>
<reference evidence="16 17" key="1">
    <citation type="submission" date="2017-05" db="EMBL/GenBank/DDBJ databases">
        <authorList>
            <person name="Varghese N."/>
            <person name="Submissions S."/>
        </authorList>
    </citation>
    <scope>NUCLEOTIDE SEQUENCE [LARGE SCALE GENOMIC DNA]</scope>
    <source>
        <strain evidence="16 17">SM16</strain>
    </source>
</reference>
<evidence type="ECO:0000259" key="14">
    <source>
        <dbReference type="Pfam" id="PF00593"/>
    </source>
</evidence>
<comment type="caution">
    <text evidence="16">The sequence shown here is derived from an EMBL/GenBank/DDBJ whole genome shotgun (WGS) entry which is preliminary data.</text>
</comment>
<proteinExistence type="inferred from homology"/>
<dbReference type="Pfam" id="PF00593">
    <property type="entry name" value="TonB_dep_Rec_b-barrel"/>
    <property type="match status" value="1"/>
</dbReference>
<dbReference type="PANTHER" id="PTHR32552:SF81">
    <property type="entry name" value="TONB-DEPENDENT OUTER MEMBRANE RECEPTOR"/>
    <property type="match status" value="1"/>
</dbReference>
<keyword evidence="6" id="KW-0408">Iron</keyword>
<dbReference type="CDD" id="cd01347">
    <property type="entry name" value="ligand_gated_channel"/>
    <property type="match status" value="1"/>
</dbReference>
<feature type="domain" description="TonB-dependent receptor-like beta-barrel" evidence="14">
    <location>
        <begin position="246"/>
        <end position="721"/>
    </location>
</feature>
<keyword evidence="10 11" id="KW-0998">Cell outer membrane</keyword>
<keyword evidence="4" id="KW-0410">Iron transport</keyword>
<gene>
    <name evidence="16" type="ORF">SAMN06296065_1048</name>
</gene>
<dbReference type="InterPro" id="IPR012910">
    <property type="entry name" value="Plug_dom"/>
</dbReference>
<evidence type="ECO:0000256" key="1">
    <source>
        <dbReference type="ARBA" id="ARBA00004571"/>
    </source>
</evidence>
<keyword evidence="5 11" id="KW-0812">Transmembrane</keyword>
<keyword evidence="17" id="KW-1185">Reference proteome</keyword>
<keyword evidence="9 11" id="KW-0472">Membrane</keyword>
<dbReference type="Pfam" id="PF07715">
    <property type="entry name" value="Plug"/>
    <property type="match status" value="1"/>
</dbReference>
<dbReference type="InterPro" id="IPR000531">
    <property type="entry name" value="Beta-barrel_TonB"/>
</dbReference>
<dbReference type="SUPFAM" id="SSF56935">
    <property type="entry name" value="Porins"/>
    <property type="match status" value="1"/>
</dbReference>